<comment type="caution">
    <text evidence="2">The sequence shown here is derived from an EMBL/GenBank/DDBJ whole genome shotgun (WGS) entry which is preliminary data.</text>
</comment>
<protein>
    <submittedName>
        <fullName evidence="2">Pilus assembly protein</fullName>
    </submittedName>
</protein>
<feature type="domain" description="TadE-like" evidence="1">
    <location>
        <begin position="8"/>
        <end position="50"/>
    </location>
</feature>
<gene>
    <name evidence="2" type="ORF">P4U43_15710</name>
</gene>
<dbReference type="EMBL" id="JAROKN010000066">
    <property type="protein sequence ID" value="MDF9279236.1"/>
    <property type="molecule type" value="Genomic_DNA"/>
</dbReference>
<evidence type="ECO:0000259" key="1">
    <source>
        <dbReference type="Pfam" id="PF07811"/>
    </source>
</evidence>
<dbReference type="RefSeq" id="WP_277359592.1">
    <property type="nucleotide sequence ID" value="NZ_JAROKN010000066.1"/>
</dbReference>
<name>A0ABT6CYU0_9MICC</name>
<organism evidence="2 3">
    <name type="scientific">Arthrobacter vasquezii</name>
    <dbReference type="NCBI Taxonomy" id="2977629"/>
    <lineage>
        <taxon>Bacteria</taxon>
        <taxon>Bacillati</taxon>
        <taxon>Actinomycetota</taxon>
        <taxon>Actinomycetes</taxon>
        <taxon>Micrococcales</taxon>
        <taxon>Micrococcaceae</taxon>
        <taxon>Arthrobacter</taxon>
    </lineage>
</organism>
<accession>A0ABT6CYU0</accession>
<evidence type="ECO:0000313" key="2">
    <source>
        <dbReference type="EMBL" id="MDF9279236.1"/>
    </source>
</evidence>
<dbReference type="Pfam" id="PF07811">
    <property type="entry name" value="TadE"/>
    <property type="match status" value="1"/>
</dbReference>
<sequence>MNSQRERGAIAVEMGILLPVLILLLLGIMEFGRAFNAQITLTSAAREGVRVMAITNDPVKAKAAASAAGSTLEPTLTNGDFSPAPTPCNPTVTGENTTFTISYTLNTLTGIAGPFTMTGRGTMLCGG</sequence>
<evidence type="ECO:0000313" key="3">
    <source>
        <dbReference type="Proteomes" id="UP001220456"/>
    </source>
</evidence>
<keyword evidence="3" id="KW-1185">Reference proteome</keyword>
<reference evidence="2 3" key="1">
    <citation type="journal article" date="2023" name="Int. J. Syst. Evol. Microbiol.">
        <title>Arthrobacter vasquezii sp. nov., isolated from a soil sample from Union Glacier, Antarctica.</title>
        <authorList>
            <person name="Valenzuela-Ibaceta F."/>
            <person name="Carrasco V."/>
            <person name="Lagos-Moraga S."/>
            <person name="Dietz-Vargas C."/>
            <person name="Navarro C.A."/>
            <person name="Perez-Donoso J.M."/>
        </authorList>
    </citation>
    <scope>NUCLEOTIDE SEQUENCE [LARGE SCALE GENOMIC DNA]</scope>
    <source>
        <strain evidence="2 3">EH-1B-1</strain>
    </source>
</reference>
<dbReference type="Proteomes" id="UP001220456">
    <property type="component" value="Unassembled WGS sequence"/>
</dbReference>
<dbReference type="InterPro" id="IPR012495">
    <property type="entry name" value="TadE-like_dom"/>
</dbReference>
<proteinExistence type="predicted"/>